<protein>
    <submittedName>
        <fullName evidence="1">Uncharacterized protein</fullName>
    </submittedName>
</protein>
<dbReference type="EMBL" id="JYDR01001595">
    <property type="protein sequence ID" value="KRY63049.1"/>
    <property type="molecule type" value="Genomic_DNA"/>
</dbReference>
<comment type="caution">
    <text evidence="1">The sequence shown here is derived from an EMBL/GenBank/DDBJ whole genome shotgun (WGS) entry which is preliminary data.</text>
</comment>
<evidence type="ECO:0000313" key="1">
    <source>
        <dbReference type="EMBL" id="KRY63049.1"/>
    </source>
</evidence>
<organism evidence="1 2">
    <name type="scientific">Trichinella pseudospiralis</name>
    <name type="common">Parasitic roundworm</name>
    <dbReference type="NCBI Taxonomy" id="6337"/>
    <lineage>
        <taxon>Eukaryota</taxon>
        <taxon>Metazoa</taxon>
        <taxon>Ecdysozoa</taxon>
        <taxon>Nematoda</taxon>
        <taxon>Enoplea</taxon>
        <taxon>Dorylaimia</taxon>
        <taxon>Trichinellida</taxon>
        <taxon>Trichinellidae</taxon>
        <taxon>Trichinella</taxon>
    </lineage>
</organism>
<reference evidence="1 2" key="1">
    <citation type="submission" date="2015-01" db="EMBL/GenBank/DDBJ databases">
        <title>Evolution of Trichinella species and genotypes.</title>
        <authorList>
            <person name="Korhonen P.K."/>
            <person name="Edoardo P."/>
            <person name="Giuseppe L.R."/>
            <person name="Gasser R.B."/>
        </authorList>
    </citation>
    <scope>NUCLEOTIDE SEQUENCE [LARGE SCALE GENOMIC DNA]</scope>
    <source>
        <strain evidence="1">ISS13</strain>
    </source>
</reference>
<accession>A0A0V1DN97</accession>
<dbReference type="Proteomes" id="UP000054632">
    <property type="component" value="Unassembled WGS sequence"/>
</dbReference>
<sequence length="45" mass="5279">MNRNAHGEERRQVEKATRSGRIGWIELFVSEDTLDGEDTIYRSRV</sequence>
<evidence type="ECO:0000313" key="2">
    <source>
        <dbReference type="Proteomes" id="UP000054632"/>
    </source>
</evidence>
<proteinExistence type="predicted"/>
<name>A0A0V1DN97_TRIPS</name>
<dbReference type="AlphaFoldDB" id="A0A0V1DN97"/>
<gene>
    <name evidence="1" type="ORF">T4A_11851</name>
</gene>